<protein>
    <recommendedName>
        <fullName evidence="10">Protein TonB</fullName>
    </recommendedName>
</protein>
<comment type="function">
    <text evidence="10">Interacts with outer membrane receptor proteins that carry out high-affinity binding and energy dependent uptake into the periplasmic space of specific substrates. It could act to transduce energy from the cytoplasmic membrane to specific energy-requiring processes in the outer membrane, resulting in the release into the periplasm of ligands bound by these outer membrane proteins.</text>
</comment>
<dbReference type="PANTHER" id="PTHR33446:SF2">
    <property type="entry name" value="PROTEIN TONB"/>
    <property type="match status" value="1"/>
</dbReference>
<evidence type="ECO:0000259" key="12">
    <source>
        <dbReference type="PROSITE" id="PS52015"/>
    </source>
</evidence>
<dbReference type="PRINTS" id="PR01374">
    <property type="entry name" value="TONBPROTEIN"/>
</dbReference>
<organism evidence="13 14">
    <name type="scientific">Pseudomonas fluorescens</name>
    <dbReference type="NCBI Taxonomy" id="294"/>
    <lineage>
        <taxon>Bacteria</taxon>
        <taxon>Pseudomonadati</taxon>
        <taxon>Pseudomonadota</taxon>
        <taxon>Gammaproteobacteria</taxon>
        <taxon>Pseudomonadales</taxon>
        <taxon>Pseudomonadaceae</taxon>
        <taxon>Pseudomonas</taxon>
    </lineage>
</organism>
<keyword evidence="5 10" id="KW-0997">Cell inner membrane</keyword>
<evidence type="ECO:0000313" key="13">
    <source>
        <dbReference type="EMBL" id="KJZ65790.1"/>
    </source>
</evidence>
<dbReference type="InterPro" id="IPR003538">
    <property type="entry name" value="TonB"/>
</dbReference>
<feature type="domain" description="TonB C-terminal" evidence="12">
    <location>
        <begin position="18"/>
        <end position="114"/>
    </location>
</feature>
<dbReference type="PROSITE" id="PS52015">
    <property type="entry name" value="TONB_CTD"/>
    <property type="match status" value="1"/>
</dbReference>
<comment type="caution">
    <text evidence="13">The sequence shown here is derived from an EMBL/GenBank/DDBJ whole genome shotgun (WGS) entry which is preliminary data.</text>
</comment>
<name>A0A0F4VBA2_PSEFL</name>
<proteinExistence type="inferred from homology"/>
<dbReference type="Proteomes" id="UP000033400">
    <property type="component" value="Unassembled WGS sequence"/>
</dbReference>
<dbReference type="Pfam" id="PF03544">
    <property type="entry name" value="TonB_C"/>
    <property type="match status" value="1"/>
</dbReference>
<keyword evidence="11" id="KW-0732">Signal</keyword>
<keyword evidence="7 10" id="KW-0653">Protein transport</keyword>
<dbReference type="SUPFAM" id="SSF74653">
    <property type="entry name" value="TolA/TonB C-terminal domain"/>
    <property type="match status" value="1"/>
</dbReference>
<dbReference type="NCBIfam" id="TIGR01352">
    <property type="entry name" value="tonB_Cterm"/>
    <property type="match status" value="1"/>
</dbReference>
<reference evidence="13 14" key="1">
    <citation type="submission" date="2015-03" db="EMBL/GenBank/DDBJ databases">
        <title>Comparative genomics of Pseudomonas insights into diversity of traits involved in vanlence and defense.</title>
        <authorList>
            <person name="Qin Y."/>
        </authorList>
    </citation>
    <scope>NUCLEOTIDE SEQUENCE [LARGE SCALE GENOMIC DNA]</scope>
    <source>
        <strain evidence="13 14">H24</strain>
    </source>
</reference>
<evidence type="ECO:0000256" key="7">
    <source>
        <dbReference type="ARBA" id="ARBA00022927"/>
    </source>
</evidence>
<dbReference type="InterPro" id="IPR051045">
    <property type="entry name" value="TonB-dependent_transducer"/>
</dbReference>
<dbReference type="OrthoDB" id="7032307at2"/>
<evidence type="ECO:0000256" key="6">
    <source>
        <dbReference type="ARBA" id="ARBA00022692"/>
    </source>
</evidence>
<keyword evidence="3 10" id="KW-0813">Transport</keyword>
<evidence type="ECO:0000256" key="10">
    <source>
        <dbReference type="RuleBase" id="RU362123"/>
    </source>
</evidence>
<evidence type="ECO:0000256" key="5">
    <source>
        <dbReference type="ARBA" id="ARBA00022519"/>
    </source>
</evidence>
<dbReference type="GO" id="GO:0015891">
    <property type="term" value="P:siderophore transport"/>
    <property type="evidence" value="ECO:0007669"/>
    <property type="project" value="InterPro"/>
</dbReference>
<evidence type="ECO:0000256" key="8">
    <source>
        <dbReference type="ARBA" id="ARBA00022989"/>
    </source>
</evidence>
<dbReference type="InterPro" id="IPR037682">
    <property type="entry name" value="TonB_C"/>
</dbReference>
<dbReference type="GO" id="GO:0098797">
    <property type="term" value="C:plasma membrane protein complex"/>
    <property type="evidence" value="ECO:0007669"/>
    <property type="project" value="TreeGrafter"/>
</dbReference>
<sequence length="204" mass="23521">MRWFACVLLLVVSASVWAEEVFLIPENNPKPIYPRALFRAGITGEVRVRFTANADGSVSKVSILQSDHPDLADATRKAIAQWRFKPWTVEGGKPAEQEVIAPMVFRLDLDTPIHTNHWLKQLRCRDLNEALVDFPEYAWVDSKVFDYTRAYLSNVIYTTQLQNEQRLALIAKLNKRVPKIVRDCRASPVRKYMSLLPEEIRKLL</sequence>
<comment type="similarity">
    <text evidence="2 10">Belongs to the TonB family.</text>
</comment>
<dbReference type="AlphaFoldDB" id="A0A0F4VBA2"/>
<feature type="signal peptide" evidence="11">
    <location>
        <begin position="1"/>
        <end position="18"/>
    </location>
</feature>
<gene>
    <name evidence="13" type="ORF">VD17_10535</name>
</gene>
<feature type="chain" id="PRO_5002480156" description="Protein TonB" evidence="11">
    <location>
        <begin position="19"/>
        <end position="204"/>
    </location>
</feature>
<dbReference type="Gene3D" id="3.30.1150.10">
    <property type="match status" value="1"/>
</dbReference>
<evidence type="ECO:0000256" key="9">
    <source>
        <dbReference type="ARBA" id="ARBA00023136"/>
    </source>
</evidence>
<dbReference type="RefSeq" id="WP_046053780.1">
    <property type="nucleotide sequence ID" value="NZ_LACH01000017.1"/>
</dbReference>
<dbReference type="EMBL" id="LACH01000017">
    <property type="protein sequence ID" value="KJZ65790.1"/>
    <property type="molecule type" value="Genomic_DNA"/>
</dbReference>
<dbReference type="GO" id="GO:0031992">
    <property type="term" value="F:energy transducer activity"/>
    <property type="evidence" value="ECO:0007669"/>
    <property type="project" value="InterPro"/>
</dbReference>
<comment type="subcellular location">
    <subcellularLocation>
        <location evidence="1 10">Cell inner membrane</location>
        <topology evidence="1 10">Single-pass membrane protein</topology>
        <orientation evidence="1 10">Periplasmic side</orientation>
    </subcellularLocation>
</comment>
<dbReference type="GO" id="GO:0055085">
    <property type="term" value="P:transmembrane transport"/>
    <property type="evidence" value="ECO:0007669"/>
    <property type="project" value="InterPro"/>
</dbReference>
<accession>A0A0F4VBA2</accession>
<keyword evidence="6" id="KW-0812">Transmembrane</keyword>
<keyword evidence="10" id="KW-0735">Signal-anchor</keyword>
<dbReference type="PATRIC" id="fig|294.133.peg.1209"/>
<keyword evidence="9" id="KW-0472">Membrane</keyword>
<evidence type="ECO:0000256" key="11">
    <source>
        <dbReference type="SAM" id="SignalP"/>
    </source>
</evidence>
<evidence type="ECO:0000313" key="14">
    <source>
        <dbReference type="Proteomes" id="UP000033400"/>
    </source>
</evidence>
<dbReference type="InterPro" id="IPR006260">
    <property type="entry name" value="TonB/TolA_C"/>
</dbReference>
<evidence type="ECO:0000256" key="1">
    <source>
        <dbReference type="ARBA" id="ARBA00004383"/>
    </source>
</evidence>
<evidence type="ECO:0000256" key="2">
    <source>
        <dbReference type="ARBA" id="ARBA00006555"/>
    </source>
</evidence>
<dbReference type="GO" id="GO:0030288">
    <property type="term" value="C:outer membrane-bounded periplasmic space"/>
    <property type="evidence" value="ECO:0007669"/>
    <property type="project" value="InterPro"/>
</dbReference>
<keyword evidence="4 10" id="KW-1003">Cell membrane</keyword>
<evidence type="ECO:0000256" key="4">
    <source>
        <dbReference type="ARBA" id="ARBA00022475"/>
    </source>
</evidence>
<dbReference type="GO" id="GO:0015031">
    <property type="term" value="P:protein transport"/>
    <property type="evidence" value="ECO:0007669"/>
    <property type="project" value="UniProtKB-UniRule"/>
</dbReference>
<keyword evidence="8" id="KW-1133">Transmembrane helix</keyword>
<dbReference type="PANTHER" id="PTHR33446">
    <property type="entry name" value="PROTEIN TONB-RELATED"/>
    <property type="match status" value="1"/>
</dbReference>
<evidence type="ECO:0000256" key="3">
    <source>
        <dbReference type="ARBA" id="ARBA00022448"/>
    </source>
</evidence>